<keyword evidence="2" id="KW-1185">Reference proteome</keyword>
<comment type="caution">
    <text evidence="1">The sequence shown here is derived from an EMBL/GenBank/DDBJ whole genome shotgun (WGS) entry which is preliminary data.</text>
</comment>
<organism evidence="1 2">
    <name type="scientific">Daphnia magna</name>
    <dbReference type="NCBI Taxonomy" id="35525"/>
    <lineage>
        <taxon>Eukaryota</taxon>
        <taxon>Metazoa</taxon>
        <taxon>Ecdysozoa</taxon>
        <taxon>Arthropoda</taxon>
        <taxon>Crustacea</taxon>
        <taxon>Branchiopoda</taxon>
        <taxon>Diplostraca</taxon>
        <taxon>Cladocera</taxon>
        <taxon>Anomopoda</taxon>
        <taxon>Daphniidae</taxon>
        <taxon>Daphnia</taxon>
    </lineage>
</organism>
<dbReference type="AlphaFoldDB" id="A0A164GG37"/>
<gene>
    <name evidence="1" type="ORF">APZ42_005436</name>
</gene>
<name>A0A164GG37_9CRUS</name>
<reference evidence="1 2" key="1">
    <citation type="submission" date="2016-03" db="EMBL/GenBank/DDBJ databases">
        <title>EvidentialGene: Evidence-directed Construction of Genes on Genomes.</title>
        <authorList>
            <person name="Gilbert D.G."/>
            <person name="Choi J.-H."/>
            <person name="Mockaitis K."/>
            <person name="Colbourne J."/>
            <person name="Pfrender M."/>
        </authorList>
    </citation>
    <scope>NUCLEOTIDE SEQUENCE [LARGE SCALE GENOMIC DNA]</scope>
    <source>
        <strain evidence="1 2">Xinb3</strain>
        <tissue evidence="1">Complete organism</tissue>
    </source>
</reference>
<accession>A0A164GG37</accession>
<evidence type="ECO:0000313" key="1">
    <source>
        <dbReference type="EMBL" id="KZR98919.1"/>
    </source>
</evidence>
<proteinExistence type="predicted"/>
<evidence type="ECO:0000313" key="2">
    <source>
        <dbReference type="Proteomes" id="UP000076858"/>
    </source>
</evidence>
<sequence>MTLTRKEISYTNFIKTIFPYAFPKRISTNFFREFPPKMAPYSRVCHGNGYLLVEDMRCSAMSRSRDYRLNDGFWILYPLPEYNEYYQFSRTRDRHRLIIILNQKRYILERDFKTITAGRAYGNFKGRYLLVTFSR</sequence>
<protein>
    <submittedName>
        <fullName evidence="1">Uncharacterized protein</fullName>
    </submittedName>
</protein>
<dbReference type="EMBL" id="LRGB01015330">
    <property type="protein sequence ID" value="KZR98919.1"/>
    <property type="molecule type" value="Genomic_DNA"/>
</dbReference>
<dbReference type="Proteomes" id="UP000076858">
    <property type="component" value="Unassembled WGS sequence"/>
</dbReference>